<reference evidence="4" key="1">
    <citation type="submission" date="2022-07" db="EMBL/GenBank/DDBJ databases">
        <authorList>
            <person name="Li W.-J."/>
            <person name="Deng Q.-Q."/>
        </authorList>
    </citation>
    <scope>NUCLEOTIDE SEQUENCE</scope>
    <source>
        <strain evidence="4">SYSU M60031</strain>
    </source>
</reference>
<keyword evidence="5" id="KW-1185">Reference proteome</keyword>
<dbReference type="PANTHER" id="PTHR34580:SF1">
    <property type="entry name" value="PROTEIN PAFC"/>
    <property type="match status" value="1"/>
</dbReference>
<name>A0AA41X8L0_9BACI</name>
<dbReference type="Pfam" id="PF25583">
    <property type="entry name" value="WCX"/>
    <property type="match status" value="1"/>
</dbReference>
<organism evidence="4 5">
    <name type="scientific">Ectobacillus ponti</name>
    <dbReference type="NCBI Taxonomy" id="2961894"/>
    <lineage>
        <taxon>Bacteria</taxon>
        <taxon>Bacillati</taxon>
        <taxon>Bacillota</taxon>
        <taxon>Bacilli</taxon>
        <taxon>Bacillales</taxon>
        <taxon>Bacillaceae</taxon>
        <taxon>Ectobacillus</taxon>
    </lineage>
</organism>
<dbReference type="InterPro" id="IPR026881">
    <property type="entry name" value="WYL_dom"/>
</dbReference>
<dbReference type="PROSITE" id="PS52050">
    <property type="entry name" value="WYL"/>
    <property type="match status" value="1"/>
</dbReference>
<gene>
    <name evidence="4" type="ORF">NK662_20500</name>
</gene>
<feature type="domain" description="Helix-turn-helix type 11" evidence="1">
    <location>
        <begin position="10"/>
        <end position="60"/>
    </location>
</feature>
<evidence type="ECO:0000313" key="4">
    <source>
        <dbReference type="EMBL" id="MCP8970904.1"/>
    </source>
</evidence>
<protein>
    <submittedName>
        <fullName evidence="4">Transcriptional regulator</fullName>
    </submittedName>
</protein>
<dbReference type="InterPro" id="IPR051534">
    <property type="entry name" value="CBASS_pafABC_assoc_protein"/>
</dbReference>
<dbReference type="Gene3D" id="1.10.10.10">
    <property type="entry name" value="Winged helix-like DNA-binding domain superfamily/Winged helix DNA-binding domain"/>
    <property type="match status" value="1"/>
</dbReference>
<dbReference type="PANTHER" id="PTHR34580">
    <property type="match status" value="1"/>
</dbReference>
<evidence type="ECO:0000259" key="2">
    <source>
        <dbReference type="Pfam" id="PF13280"/>
    </source>
</evidence>
<accession>A0AA41X8L0</accession>
<evidence type="ECO:0000259" key="1">
    <source>
        <dbReference type="Pfam" id="PF08279"/>
    </source>
</evidence>
<dbReference type="InterPro" id="IPR036390">
    <property type="entry name" value="WH_DNA-bd_sf"/>
</dbReference>
<dbReference type="Proteomes" id="UP001156102">
    <property type="component" value="Unassembled WGS sequence"/>
</dbReference>
<dbReference type="EMBL" id="JANCLT010000016">
    <property type="protein sequence ID" value="MCP8970904.1"/>
    <property type="molecule type" value="Genomic_DNA"/>
</dbReference>
<dbReference type="Pfam" id="PF08279">
    <property type="entry name" value="HTH_11"/>
    <property type="match status" value="1"/>
</dbReference>
<comment type="caution">
    <text evidence="4">The sequence shown here is derived from an EMBL/GenBank/DDBJ whole genome shotgun (WGS) entry which is preliminary data.</text>
</comment>
<dbReference type="AlphaFoldDB" id="A0AA41X8L0"/>
<dbReference type="RefSeq" id="WP_254760831.1">
    <property type="nucleotide sequence ID" value="NZ_JANCLT010000016.1"/>
</dbReference>
<dbReference type="SUPFAM" id="SSF46785">
    <property type="entry name" value="Winged helix' DNA-binding domain"/>
    <property type="match status" value="1"/>
</dbReference>
<dbReference type="InterPro" id="IPR013196">
    <property type="entry name" value="HTH_11"/>
</dbReference>
<evidence type="ECO:0000313" key="5">
    <source>
        <dbReference type="Proteomes" id="UP001156102"/>
    </source>
</evidence>
<dbReference type="InterPro" id="IPR057727">
    <property type="entry name" value="WCX_dom"/>
</dbReference>
<evidence type="ECO:0000259" key="3">
    <source>
        <dbReference type="Pfam" id="PF25583"/>
    </source>
</evidence>
<sequence length="314" mass="36161">MSKLSNCLRMIELLQARGKMKISELAGELEVKERMVRVYRDELEKAGIYIEGEQGRGGGYSLSRASFFPTKNMAGGELEALIFAVKQLSAKDTVYSEAAQVALDKLRAVQRTEEEKDRYIHFVQRSRPNDEQSDDHKKYVQLQSALTGRYKVKLAYTSATSSEERTVRPYGFVYYNEFFYCAAFCELRQQLRTFKLSRIERLEPLQERYEIPQSFDIREEWSGLGIMRDEPMRVKLLISPPFARSVPESVWGENQSIQHHKDGSILFQAAMNGKQSIKKWILSMGAAVRVLEPAELQAELVEEYKNMLASYSFS</sequence>
<dbReference type="Pfam" id="PF13280">
    <property type="entry name" value="WYL"/>
    <property type="match status" value="1"/>
</dbReference>
<dbReference type="InterPro" id="IPR036388">
    <property type="entry name" value="WH-like_DNA-bd_sf"/>
</dbReference>
<proteinExistence type="predicted"/>
<feature type="domain" description="WCX" evidence="3">
    <location>
        <begin position="230"/>
        <end position="308"/>
    </location>
</feature>
<feature type="domain" description="WYL" evidence="2">
    <location>
        <begin position="141"/>
        <end position="203"/>
    </location>
</feature>